<evidence type="ECO:0000313" key="2">
    <source>
        <dbReference type="EMBL" id="OHU51269.1"/>
    </source>
</evidence>
<dbReference type="SMART" id="SM00347">
    <property type="entry name" value="HTH_MARR"/>
    <property type="match status" value="1"/>
</dbReference>
<sequence length="151" mass="16937">MADLELMFRELVRWEIGLWNAVDVRLRTDFDLPLSRYEPMRVIEQHGLCRVNDIATDLLITVGGTSKLVDRIEASGHCRRRPNPEDGRSSVIELTPSGKRLLARAKLALEEELSTRLGKVLSAGELQQFATILTKVRAAEQNSSAKNRGVL</sequence>
<proteinExistence type="predicted"/>
<reference evidence="4 5" key="1">
    <citation type="submission" date="2016-10" db="EMBL/GenBank/DDBJ databases">
        <title>Evaluation of Human, Veterinary and Environmental Mycobacterium chelonae Isolates by Core Genome Phylogenomic Analysis, Targeted Gene Comparison, and Anti-microbial Susceptibility Patterns: A Tale of Mistaken Identities.</title>
        <authorList>
            <person name="Fogelson S.B."/>
            <person name="Camus A.C."/>
            <person name="Lorenz W."/>
            <person name="Vasireddy R."/>
            <person name="Vasireddy S."/>
            <person name="Smith T."/>
            <person name="Brown-Elliott B.A."/>
            <person name="Wallace R.J.Jr."/>
            <person name="Hasan N.A."/>
            <person name="Reischl U."/>
            <person name="Sanchez S."/>
        </authorList>
    </citation>
    <scope>NUCLEOTIDE SEQUENCE [LARGE SCALE GENOMIC DNA]</scope>
    <source>
        <strain evidence="2 5">15515</strain>
        <strain evidence="3 4">15518</strain>
    </source>
</reference>
<dbReference type="Gene3D" id="1.10.10.10">
    <property type="entry name" value="Winged helix-like DNA-binding domain superfamily/Winged helix DNA-binding domain"/>
    <property type="match status" value="1"/>
</dbReference>
<comment type="caution">
    <text evidence="2">The sequence shown here is derived from an EMBL/GenBank/DDBJ whole genome shotgun (WGS) entry which is preliminary data.</text>
</comment>
<dbReference type="EMBL" id="MLIQ01000023">
    <property type="protein sequence ID" value="OHU51269.1"/>
    <property type="molecule type" value="Genomic_DNA"/>
</dbReference>
<dbReference type="Pfam" id="PF01047">
    <property type="entry name" value="MarR"/>
    <property type="match status" value="1"/>
</dbReference>
<feature type="domain" description="HTH marR-type" evidence="1">
    <location>
        <begin position="1"/>
        <end position="138"/>
    </location>
</feature>
<dbReference type="Proteomes" id="UP000180043">
    <property type="component" value="Unassembled WGS sequence"/>
</dbReference>
<name>A0A1S1LLE2_MYCCH</name>
<dbReference type="InterPro" id="IPR000835">
    <property type="entry name" value="HTH_MarR-typ"/>
</dbReference>
<accession>A0A1S1LLE2</accession>
<dbReference type="PRINTS" id="PR00598">
    <property type="entry name" value="HTHMARR"/>
</dbReference>
<dbReference type="GO" id="GO:0003700">
    <property type="term" value="F:DNA-binding transcription factor activity"/>
    <property type="evidence" value="ECO:0007669"/>
    <property type="project" value="InterPro"/>
</dbReference>
<keyword evidence="4" id="KW-1185">Reference proteome</keyword>
<dbReference type="InterPro" id="IPR039422">
    <property type="entry name" value="MarR/SlyA-like"/>
</dbReference>
<dbReference type="RefSeq" id="WP_057969769.1">
    <property type="nucleotide sequence ID" value="NZ_CP050145.1"/>
</dbReference>
<dbReference type="InterPro" id="IPR036388">
    <property type="entry name" value="WH-like_DNA-bd_sf"/>
</dbReference>
<protein>
    <submittedName>
        <fullName evidence="2">MarR family transcriptional regulator</fullName>
    </submittedName>
</protein>
<dbReference type="PROSITE" id="PS50995">
    <property type="entry name" value="HTH_MARR_2"/>
    <property type="match status" value="1"/>
</dbReference>
<dbReference type="AlphaFoldDB" id="A0A1S1LLE2"/>
<dbReference type="Proteomes" id="UP000179441">
    <property type="component" value="Unassembled WGS sequence"/>
</dbReference>
<dbReference type="PANTHER" id="PTHR33164:SF43">
    <property type="entry name" value="HTH-TYPE TRANSCRIPTIONAL REPRESSOR YETL"/>
    <property type="match status" value="1"/>
</dbReference>
<dbReference type="PANTHER" id="PTHR33164">
    <property type="entry name" value="TRANSCRIPTIONAL REGULATOR, MARR FAMILY"/>
    <property type="match status" value="1"/>
</dbReference>
<dbReference type="GO" id="GO:0006950">
    <property type="term" value="P:response to stress"/>
    <property type="evidence" value="ECO:0007669"/>
    <property type="project" value="TreeGrafter"/>
</dbReference>
<gene>
    <name evidence="2" type="ORF">BKG82_21825</name>
    <name evidence="3" type="ORF">BKG84_17525</name>
</gene>
<evidence type="ECO:0000313" key="3">
    <source>
        <dbReference type="EMBL" id="OHU79917.1"/>
    </source>
</evidence>
<organism evidence="2 5">
    <name type="scientific">Mycobacteroides chelonae</name>
    <name type="common">Mycobacterium chelonae</name>
    <dbReference type="NCBI Taxonomy" id="1774"/>
    <lineage>
        <taxon>Bacteria</taxon>
        <taxon>Bacillati</taxon>
        <taxon>Actinomycetota</taxon>
        <taxon>Actinomycetes</taxon>
        <taxon>Mycobacteriales</taxon>
        <taxon>Mycobacteriaceae</taxon>
        <taxon>Mycobacteroides</taxon>
    </lineage>
</organism>
<evidence type="ECO:0000313" key="5">
    <source>
        <dbReference type="Proteomes" id="UP000180043"/>
    </source>
</evidence>
<dbReference type="EMBL" id="MLIS01000001">
    <property type="protein sequence ID" value="OHU79917.1"/>
    <property type="molecule type" value="Genomic_DNA"/>
</dbReference>
<evidence type="ECO:0000313" key="4">
    <source>
        <dbReference type="Proteomes" id="UP000179441"/>
    </source>
</evidence>
<dbReference type="SUPFAM" id="SSF46785">
    <property type="entry name" value="Winged helix' DNA-binding domain"/>
    <property type="match status" value="1"/>
</dbReference>
<evidence type="ECO:0000259" key="1">
    <source>
        <dbReference type="PROSITE" id="PS50995"/>
    </source>
</evidence>
<dbReference type="InterPro" id="IPR036390">
    <property type="entry name" value="WH_DNA-bd_sf"/>
</dbReference>